<keyword evidence="3" id="KW-1185">Reference proteome</keyword>
<dbReference type="SUPFAM" id="SSF53098">
    <property type="entry name" value="Ribonuclease H-like"/>
    <property type="match status" value="1"/>
</dbReference>
<dbReference type="AlphaFoldDB" id="A0A4Y2SGZ2"/>
<dbReference type="Proteomes" id="UP000499080">
    <property type="component" value="Unassembled WGS sequence"/>
</dbReference>
<evidence type="ECO:0000256" key="1">
    <source>
        <dbReference type="SAM" id="Phobius"/>
    </source>
</evidence>
<keyword evidence="1" id="KW-0472">Membrane</keyword>
<dbReference type="EMBL" id="BGPR01021674">
    <property type="protein sequence ID" value="GBN87181.1"/>
    <property type="molecule type" value="Genomic_DNA"/>
</dbReference>
<keyword evidence="1" id="KW-1133">Transmembrane helix</keyword>
<accession>A0A4Y2SGZ2</accession>
<reference evidence="2 3" key="1">
    <citation type="journal article" date="2019" name="Sci. Rep.">
        <title>Orb-weaving spider Araneus ventricosus genome elucidates the spidroin gene catalogue.</title>
        <authorList>
            <person name="Kono N."/>
            <person name="Nakamura H."/>
            <person name="Ohtoshi R."/>
            <person name="Moran D.A.P."/>
            <person name="Shinohara A."/>
            <person name="Yoshida Y."/>
            <person name="Fujiwara M."/>
            <person name="Mori M."/>
            <person name="Tomita M."/>
            <person name="Arakawa K."/>
        </authorList>
    </citation>
    <scope>NUCLEOTIDE SEQUENCE [LARGE SCALE GENOMIC DNA]</scope>
</reference>
<evidence type="ECO:0000313" key="2">
    <source>
        <dbReference type="EMBL" id="GBN87181.1"/>
    </source>
</evidence>
<dbReference type="OrthoDB" id="6437652at2759"/>
<name>A0A4Y2SGZ2_ARAVE</name>
<feature type="transmembrane region" description="Helical" evidence="1">
    <location>
        <begin position="123"/>
        <end position="144"/>
    </location>
</feature>
<dbReference type="Gene3D" id="3.30.420.10">
    <property type="entry name" value="Ribonuclease H-like superfamily/Ribonuclease H"/>
    <property type="match status" value="1"/>
</dbReference>
<dbReference type="GO" id="GO:0003676">
    <property type="term" value="F:nucleic acid binding"/>
    <property type="evidence" value="ECO:0007669"/>
    <property type="project" value="InterPro"/>
</dbReference>
<sequence>MDFPAFNPDRNPIESMLGKALRSARSRSATVNEVKEFFYLAEVSVGLTWVKAHASDPGNELVDQQAKLATAEGEKLEIPTPYSCVKFKIEKNLMNDWKETWNDYDFESGKRSRDFVHKMNRKFLVFSKYLIFLLTGHGPFPYYLNRFKKLNSSYFPGGSIGNFDHYVFRRQYTKDFHLKEPIAAHRQA</sequence>
<keyword evidence="1" id="KW-0812">Transmembrane</keyword>
<evidence type="ECO:0000313" key="3">
    <source>
        <dbReference type="Proteomes" id="UP000499080"/>
    </source>
</evidence>
<protein>
    <submittedName>
        <fullName evidence="2">Uncharacterized protein</fullName>
    </submittedName>
</protein>
<organism evidence="2 3">
    <name type="scientific">Araneus ventricosus</name>
    <name type="common">Orbweaver spider</name>
    <name type="synonym">Epeira ventricosa</name>
    <dbReference type="NCBI Taxonomy" id="182803"/>
    <lineage>
        <taxon>Eukaryota</taxon>
        <taxon>Metazoa</taxon>
        <taxon>Ecdysozoa</taxon>
        <taxon>Arthropoda</taxon>
        <taxon>Chelicerata</taxon>
        <taxon>Arachnida</taxon>
        <taxon>Araneae</taxon>
        <taxon>Araneomorphae</taxon>
        <taxon>Entelegynae</taxon>
        <taxon>Araneoidea</taxon>
        <taxon>Araneidae</taxon>
        <taxon>Araneus</taxon>
    </lineage>
</organism>
<proteinExistence type="predicted"/>
<dbReference type="InterPro" id="IPR036397">
    <property type="entry name" value="RNaseH_sf"/>
</dbReference>
<gene>
    <name evidence="2" type="ORF">AVEN_60482_1</name>
</gene>
<comment type="caution">
    <text evidence="2">The sequence shown here is derived from an EMBL/GenBank/DDBJ whole genome shotgun (WGS) entry which is preliminary data.</text>
</comment>
<dbReference type="InterPro" id="IPR012337">
    <property type="entry name" value="RNaseH-like_sf"/>
</dbReference>